<dbReference type="InParanoid" id="A7SDD4"/>
<organism evidence="2 3">
    <name type="scientific">Nematostella vectensis</name>
    <name type="common">Starlet sea anemone</name>
    <dbReference type="NCBI Taxonomy" id="45351"/>
    <lineage>
        <taxon>Eukaryota</taxon>
        <taxon>Metazoa</taxon>
        <taxon>Cnidaria</taxon>
        <taxon>Anthozoa</taxon>
        <taxon>Hexacorallia</taxon>
        <taxon>Actiniaria</taxon>
        <taxon>Edwardsiidae</taxon>
        <taxon>Nematostella</taxon>
    </lineage>
</organism>
<evidence type="ECO:0000313" key="2">
    <source>
        <dbReference type="EMBL" id="EDO38291.1"/>
    </source>
</evidence>
<feature type="compositionally biased region" description="Polar residues" evidence="1">
    <location>
        <begin position="164"/>
        <end position="174"/>
    </location>
</feature>
<dbReference type="HOGENOM" id="CLU_1306163_0_0_1"/>
<dbReference type="GO" id="GO:0005655">
    <property type="term" value="C:nucleolar ribonuclease P complex"/>
    <property type="evidence" value="ECO:0000318"/>
    <property type="project" value="GO_Central"/>
</dbReference>
<name>A7SDD4_NEMVE</name>
<dbReference type="PANTHER" id="PTHR14742">
    <property type="entry name" value="RIBONUCLEASE P SUBUNIT P21"/>
    <property type="match status" value="1"/>
</dbReference>
<feature type="region of interest" description="Disordered" evidence="1">
    <location>
        <begin position="139"/>
        <end position="177"/>
    </location>
</feature>
<evidence type="ECO:0000313" key="3">
    <source>
        <dbReference type="Proteomes" id="UP000001593"/>
    </source>
</evidence>
<dbReference type="EMBL" id="DS469629">
    <property type="protein sequence ID" value="EDO38291.1"/>
    <property type="molecule type" value="Genomic_DNA"/>
</dbReference>
<dbReference type="OMA" id="KDSHRNT"/>
<dbReference type="AlphaFoldDB" id="A7SDD4"/>
<dbReference type="Proteomes" id="UP000001593">
    <property type="component" value="Unassembled WGS sequence"/>
</dbReference>
<dbReference type="GO" id="GO:0008033">
    <property type="term" value="P:tRNA processing"/>
    <property type="evidence" value="ECO:0000318"/>
    <property type="project" value="GO_Central"/>
</dbReference>
<reference evidence="2 3" key="1">
    <citation type="journal article" date="2007" name="Science">
        <title>Sea anemone genome reveals ancestral eumetazoan gene repertoire and genomic organization.</title>
        <authorList>
            <person name="Putnam N.H."/>
            <person name="Srivastava M."/>
            <person name="Hellsten U."/>
            <person name="Dirks B."/>
            <person name="Chapman J."/>
            <person name="Salamov A."/>
            <person name="Terry A."/>
            <person name="Shapiro H."/>
            <person name="Lindquist E."/>
            <person name="Kapitonov V.V."/>
            <person name="Jurka J."/>
            <person name="Genikhovich G."/>
            <person name="Grigoriev I.V."/>
            <person name="Lucas S.M."/>
            <person name="Steele R.E."/>
            <person name="Finnerty J.R."/>
            <person name="Technau U."/>
            <person name="Martindale M.Q."/>
            <person name="Rokhsar D.S."/>
        </authorList>
    </citation>
    <scope>NUCLEOTIDE SEQUENCE [LARGE SCALE GENOMIC DNA]</scope>
    <source>
        <strain evidence="3">CH2 X CH6</strain>
    </source>
</reference>
<accession>A7SDD4</accession>
<dbReference type="PANTHER" id="PTHR14742:SF4">
    <property type="entry name" value="DDE TNP4 DOMAIN-CONTAINING PROTEIN"/>
    <property type="match status" value="1"/>
</dbReference>
<dbReference type="Pfam" id="PF04032">
    <property type="entry name" value="Rpr2"/>
    <property type="match status" value="1"/>
</dbReference>
<proteinExistence type="predicted"/>
<dbReference type="InterPro" id="IPR007175">
    <property type="entry name" value="Rpr2/Snm1/Rpp21"/>
</dbReference>
<gene>
    <name evidence="2" type="ORF">NEMVEDRAFT_v1g244487</name>
</gene>
<keyword evidence="3" id="KW-1185">Reference proteome</keyword>
<sequence>MADEFTPERQRSEFLSKIGAQYAQTIPEISRFYFNQFEQYSKEYQGGQIQGLREKYCEKCGSQFDAKNCKVRIVKKIKSNKRRRYKKQVSNSVDGITSSRKRFGKYEHSTKSKIAHRKRCLISKTCQICENVTYIEGTQRQIRKEKSPPNDLSKMTPISDKDPNTNSTPKMTQSAKKRQRINMRLNKLKLEAKRLSEVDLQQVLSNATICL</sequence>
<protein>
    <submittedName>
        <fullName evidence="2">Uncharacterized protein</fullName>
    </submittedName>
</protein>
<evidence type="ECO:0000256" key="1">
    <source>
        <dbReference type="SAM" id="MobiDB-lite"/>
    </source>
</evidence>